<protein>
    <recommendedName>
        <fullName evidence="4">ZP domain-containing protein</fullName>
    </recommendedName>
</protein>
<dbReference type="FunCoup" id="G0N1R6">
    <property type="interactions" value="1899"/>
</dbReference>
<feature type="chain" id="PRO_5003404468" description="ZP domain-containing protein" evidence="1">
    <location>
        <begin position="24"/>
        <end position="844"/>
    </location>
</feature>
<keyword evidence="3" id="KW-1185">Reference proteome</keyword>
<dbReference type="HOGENOM" id="CLU_326849_0_0_1"/>
<feature type="signal peptide" evidence="1">
    <location>
        <begin position="1"/>
        <end position="23"/>
    </location>
</feature>
<evidence type="ECO:0000313" key="3">
    <source>
        <dbReference type="Proteomes" id="UP000008068"/>
    </source>
</evidence>
<reference evidence="3" key="1">
    <citation type="submission" date="2011-07" db="EMBL/GenBank/DDBJ databases">
        <authorList>
            <consortium name="Caenorhabditis brenneri Sequencing and Analysis Consortium"/>
            <person name="Wilson R.K."/>
        </authorList>
    </citation>
    <scope>NUCLEOTIDE SEQUENCE [LARGE SCALE GENOMIC DNA]</scope>
    <source>
        <strain evidence="3">PB2801</strain>
    </source>
</reference>
<dbReference type="Proteomes" id="UP000008068">
    <property type="component" value="Unassembled WGS sequence"/>
</dbReference>
<gene>
    <name evidence="2" type="ORF">CAEBREN_23934</name>
</gene>
<organism evidence="3">
    <name type="scientific">Caenorhabditis brenneri</name>
    <name type="common">Nematode worm</name>
    <dbReference type="NCBI Taxonomy" id="135651"/>
    <lineage>
        <taxon>Eukaryota</taxon>
        <taxon>Metazoa</taxon>
        <taxon>Ecdysozoa</taxon>
        <taxon>Nematoda</taxon>
        <taxon>Chromadorea</taxon>
        <taxon>Rhabditida</taxon>
        <taxon>Rhabditina</taxon>
        <taxon>Rhabditomorpha</taxon>
        <taxon>Rhabditoidea</taxon>
        <taxon>Rhabditidae</taxon>
        <taxon>Peloderinae</taxon>
        <taxon>Caenorhabditis</taxon>
    </lineage>
</organism>
<evidence type="ECO:0008006" key="4">
    <source>
        <dbReference type="Google" id="ProtNLM"/>
    </source>
</evidence>
<proteinExistence type="predicted"/>
<accession>G0N1R6</accession>
<dbReference type="EMBL" id="GL379828">
    <property type="protein sequence ID" value="EGT50338.1"/>
    <property type="molecule type" value="Genomic_DNA"/>
</dbReference>
<dbReference type="OMA" id="AYSENTE"/>
<dbReference type="OrthoDB" id="5807411at2759"/>
<dbReference type="eggNOG" id="ENOG502TGEJ">
    <property type="taxonomic scope" value="Eukaryota"/>
</dbReference>
<dbReference type="AlphaFoldDB" id="G0N1R6"/>
<name>G0N1R6_CAEBE</name>
<keyword evidence="1" id="KW-0732">Signal</keyword>
<evidence type="ECO:0000313" key="2">
    <source>
        <dbReference type="EMBL" id="EGT50338.1"/>
    </source>
</evidence>
<evidence type="ECO:0000256" key="1">
    <source>
        <dbReference type="SAM" id="SignalP"/>
    </source>
</evidence>
<sequence>MFRSGAFLFVLFGAGLCTSYSHTRDISVTDKYRTRWSIPTPDLNKLYGSGDHPSACLNVTVNQPVRILIGGCNNYIDLGIFGSGVVQLNRTTIDESMQFRTLESCESKFEVLFESNGISAQGNANLFKCDCFTIIHPTYEPKYFYPVENVTCQISTSTWEDRKMKIRFNLRRDVIDRRTLHLEQAIQAATVEADRTICMKMHGDGFVNLTFGNCDPSKKFTILLMADTLYGLPSKEMQVLAEMAAQECRGSNKKLHVDMVSPTAESRFGTLSLFGCKRERAVDPSEPFHSFELKTAFMGKESEFFFNMKSDSLKVFSADLAYMIDLANNEYGRSKVQVAIDSFAPVGVALSRCKAPDAPDHNVMIIANVSSGVVELNTEVAKYLLLLPKCDIFDDDEALYLGIRTWEKLGASGTVKFSFVAGPRSESHKAHYPFELAPGSTTTRVVDLAPFAEETLMNRSTIGYQLYTNDTIEFLVSRCPTSPRQLLGSPHRNGIFTWTRSVVEGIIGVMAEKCDASEEMQENVGYLHITSTHGAVNGSLTIARMKSETPGRRNIVEYVPFVQLDADHIASPGNDMITLQESDLLPSSPVQVDLKYFTRAVLENPNMDIFLQTATPEPITVTFSRCQSDSENQLSVDVSELKVLNLDQVKELNRIMKSAACKDNAKYGMFVSVQGRYRGSISISIRNFRVEMETVEGNYSTNDEGQHYVPVLLEHMNRTISIRITNSEDKPVLIAVSMCSKLHTPMVLWHEKFTLAHFKFDYHRLNHLSEFSGDCKPTDPAADKMAFFITIQSEKARGKIIIDKIEDIGCDGFPCSEGVGLFYDAHYLEGVIIAQCEFEIGDFS</sequence>
<dbReference type="InParanoid" id="G0N1R6"/>